<keyword evidence="8" id="KW-0902">Two-component regulatory system</keyword>
<dbReference type="CDD" id="cd00082">
    <property type="entry name" value="HisKA"/>
    <property type="match status" value="1"/>
</dbReference>
<evidence type="ECO:0000256" key="3">
    <source>
        <dbReference type="ARBA" id="ARBA00022553"/>
    </source>
</evidence>
<dbReference type="Gene3D" id="1.10.287.130">
    <property type="match status" value="1"/>
</dbReference>
<gene>
    <name evidence="13" type="ORF">ABC977_10835</name>
</gene>
<dbReference type="PRINTS" id="PR00344">
    <property type="entry name" value="BCTRLSENSOR"/>
</dbReference>
<dbReference type="Pfam" id="PF02518">
    <property type="entry name" value="HATPase_c"/>
    <property type="match status" value="1"/>
</dbReference>
<evidence type="ECO:0000256" key="4">
    <source>
        <dbReference type="ARBA" id="ARBA00022679"/>
    </source>
</evidence>
<feature type="domain" description="PAC" evidence="12">
    <location>
        <begin position="453"/>
        <end position="505"/>
    </location>
</feature>
<dbReference type="SMART" id="SM00388">
    <property type="entry name" value="HisKA"/>
    <property type="match status" value="1"/>
</dbReference>
<dbReference type="Pfam" id="PF08448">
    <property type="entry name" value="PAS_4"/>
    <property type="match status" value="2"/>
</dbReference>
<comment type="caution">
    <text evidence="13">The sequence shown here is derived from an EMBL/GenBank/DDBJ whole genome shotgun (WGS) entry which is preliminary data.</text>
</comment>
<dbReference type="InterPro" id="IPR004358">
    <property type="entry name" value="Sig_transdc_His_kin-like_C"/>
</dbReference>
<dbReference type="InterPro" id="IPR035965">
    <property type="entry name" value="PAS-like_dom_sf"/>
</dbReference>
<dbReference type="SUPFAM" id="SSF55874">
    <property type="entry name" value="ATPase domain of HSP90 chaperone/DNA topoisomerase II/histidine kinase"/>
    <property type="match status" value="1"/>
</dbReference>
<accession>A0ABV4BG12</accession>
<proteinExistence type="predicted"/>
<feature type="domain" description="PAS" evidence="11">
    <location>
        <begin position="72"/>
        <end position="142"/>
    </location>
</feature>
<dbReference type="RefSeq" id="WP_369667290.1">
    <property type="nucleotide sequence ID" value="NZ_JBDKXB010000013.1"/>
</dbReference>
<evidence type="ECO:0000256" key="9">
    <source>
        <dbReference type="SAM" id="Coils"/>
    </source>
</evidence>
<dbReference type="Pfam" id="PF00512">
    <property type="entry name" value="HisKA"/>
    <property type="match status" value="1"/>
</dbReference>
<dbReference type="PROSITE" id="PS50112">
    <property type="entry name" value="PAS"/>
    <property type="match status" value="1"/>
</dbReference>
<dbReference type="EMBL" id="JBDKXB010000013">
    <property type="protein sequence ID" value="MEY6432904.1"/>
    <property type="molecule type" value="Genomic_DNA"/>
</dbReference>
<name>A0ABV4BG12_9GAMM</name>
<dbReference type="Proteomes" id="UP001564408">
    <property type="component" value="Unassembled WGS sequence"/>
</dbReference>
<dbReference type="SMART" id="SM00086">
    <property type="entry name" value="PAC"/>
    <property type="match status" value="2"/>
</dbReference>
<dbReference type="EC" id="2.7.13.3" evidence="2"/>
<organism evidence="13 14">
    <name type="scientific">Thioalkalicoccus limnaeus</name>
    <dbReference type="NCBI Taxonomy" id="120681"/>
    <lineage>
        <taxon>Bacteria</taxon>
        <taxon>Pseudomonadati</taxon>
        <taxon>Pseudomonadota</taxon>
        <taxon>Gammaproteobacteria</taxon>
        <taxon>Chromatiales</taxon>
        <taxon>Chromatiaceae</taxon>
        <taxon>Thioalkalicoccus</taxon>
    </lineage>
</organism>
<protein>
    <recommendedName>
        <fullName evidence="2">histidine kinase</fullName>
        <ecNumber evidence="2">2.7.13.3</ecNumber>
    </recommendedName>
</protein>
<dbReference type="CDD" id="cd00130">
    <property type="entry name" value="PAS"/>
    <property type="match status" value="2"/>
</dbReference>
<dbReference type="Gene3D" id="3.30.450.40">
    <property type="match status" value="1"/>
</dbReference>
<evidence type="ECO:0000256" key="2">
    <source>
        <dbReference type="ARBA" id="ARBA00012438"/>
    </source>
</evidence>
<dbReference type="PANTHER" id="PTHR43065:SF10">
    <property type="entry name" value="PEROXIDE STRESS-ACTIVATED HISTIDINE KINASE MAK3"/>
    <property type="match status" value="1"/>
</dbReference>
<feature type="coiled-coil region" evidence="9">
    <location>
        <begin position="41"/>
        <end position="75"/>
    </location>
</feature>
<feature type="domain" description="PAC" evidence="12">
    <location>
        <begin position="145"/>
        <end position="195"/>
    </location>
</feature>
<evidence type="ECO:0000259" key="11">
    <source>
        <dbReference type="PROSITE" id="PS50112"/>
    </source>
</evidence>
<sequence length="746" mass="80856">MTDTSVRTAGVAMANDPGAGFQRVEAVEAQIPEGARPEDRLAQLCHDLQVHQIELEQQNQELRQLHEVLEASRERYADLYDFAPVGYLVLDRATRIQAVNLTGASLLGGNRERLVGRPFGGLLPGEDRHRLQAHILTTLGTRGHRTDEVRLRAKDGRERILMLESTPEGDGPGDLVRTIVTDITMRRAAEQEHQRLTALAAQERTRRRLIGGLERISAPAATGAAPETLLERTLDEIRALFDVDGAWLLWPCDPAATMLEVHAETGRLASPGVAKAGPFIASAPALAVLMERALRDGPVVTHSGDRVGWPAGEPLAAFPLIAVAVRPATGRPWLLGLHGSYSARNWDDEEQALLAAIADRLGQILDGLGMRQALAESEERYRTAFEQAAVGIAHLDPSGRFLRVNQRLCAILESPEAALRQRTCHELIHAHDAAALARHLHQAGYRLAGTADRAVEVRCLTGRGEARWCRLTTSPVLDRAGRAPYLMLVVEDIQTSKDLEQRLLEHRNALARVGRTNFVSALAAGVAHELNQPLMAISAFAGGACERLDRSPDDTATARESLREIIGLADRASGILRHLRGLATQQPQELRVLDLNEVAVAGLEMIRAEAQERGVMLTRRLDPDSPSVFGDPIQLEQVLINLLLNGIEAMAGTPARLRRLRVRVCVAAAGHVQIEVADRGGGLPADGIERLFEPFYTTKDGGTGLGLFIGHAIVAAHGGRMWAIPRPGGGAVVGFSLPVYEGGGWG</sequence>
<keyword evidence="6" id="KW-0418">Kinase</keyword>
<dbReference type="SMART" id="SM00387">
    <property type="entry name" value="HATPase_c"/>
    <property type="match status" value="1"/>
</dbReference>
<dbReference type="Gene3D" id="3.30.450.20">
    <property type="entry name" value="PAS domain"/>
    <property type="match status" value="2"/>
</dbReference>
<evidence type="ECO:0000256" key="8">
    <source>
        <dbReference type="ARBA" id="ARBA00023012"/>
    </source>
</evidence>
<dbReference type="InterPro" id="IPR001610">
    <property type="entry name" value="PAC"/>
</dbReference>
<evidence type="ECO:0000259" key="12">
    <source>
        <dbReference type="PROSITE" id="PS50113"/>
    </source>
</evidence>
<dbReference type="InterPro" id="IPR029016">
    <property type="entry name" value="GAF-like_dom_sf"/>
</dbReference>
<dbReference type="InterPro" id="IPR003661">
    <property type="entry name" value="HisK_dim/P_dom"/>
</dbReference>
<keyword evidence="5" id="KW-0547">Nucleotide-binding</keyword>
<evidence type="ECO:0000256" key="7">
    <source>
        <dbReference type="ARBA" id="ARBA00022840"/>
    </source>
</evidence>
<evidence type="ECO:0000256" key="5">
    <source>
        <dbReference type="ARBA" id="ARBA00022741"/>
    </source>
</evidence>
<keyword evidence="14" id="KW-1185">Reference proteome</keyword>
<dbReference type="SUPFAM" id="SSF55785">
    <property type="entry name" value="PYP-like sensor domain (PAS domain)"/>
    <property type="match status" value="2"/>
</dbReference>
<dbReference type="InterPro" id="IPR036890">
    <property type="entry name" value="HATPase_C_sf"/>
</dbReference>
<feature type="domain" description="Histidine kinase" evidence="10">
    <location>
        <begin position="525"/>
        <end position="741"/>
    </location>
</feature>
<evidence type="ECO:0000256" key="6">
    <source>
        <dbReference type="ARBA" id="ARBA00022777"/>
    </source>
</evidence>
<dbReference type="PROSITE" id="PS50109">
    <property type="entry name" value="HIS_KIN"/>
    <property type="match status" value="1"/>
</dbReference>
<dbReference type="NCBIfam" id="TIGR00229">
    <property type="entry name" value="sensory_box"/>
    <property type="match status" value="2"/>
</dbReference>
<dbReference type="PANTHER" id="PTHR43065">
    <property type="entry name" value="SENSOR HISTIDINE KINASE"/>
    <property type="match status" value="1"/>
</dbReference>
<keyword evidence="3" id="KW-0597">Phosphoprotein</keyword>
<dbReference type="InterPro" id="IPR036097">
    <property type="entry name" value="HisK_dim/P_sf"/>
</dbReference>
<dbReference type="SMART" id="SM00091">
    <property type="entry name" value="PAS"/>
    <property type="match status" value="2"/>
</dbReference>
<reference evidence="13 14" key="1">
    <citation type="submission" date="2024-05" db="EMBL/GenBank/DDBJ databases">
        <title>Genome Sequence and Characterization of the New Strain Purple Sulfur Bacterium of Genus Thioalkalicoccus.</title>
        <authorList>
            <person name="Bryantseva I.A."/>
            <person name="Kyndt J.A."/>
            <person name="Imhoff J.F."/>
        </authorList>
    </citation>
    <scope>NUCLEOTIDE SEQUENCE [LARGE SCALE GENOMIC DNA]</scope>
    <source>
        <strain evidence="13 14">Um2</strain>
    </source>
</reference>
<dbReference type="InterPro" id="IPR003594">
    <property type="entry name" value="HATPase_dom"/>
</dbReference>
<dbReference type="Gene3D" id="3.30.565.10">
    <property type="entry name" value="Histidine kinase-like ATPase, C-terminal domain"/>
    <property type="match status" value="1"/>
</dbReference>
<dbReference type="InterPro" id="IPR005467">
    <property type="entry name" value="His_kinase_dom"/>
</dbReference>
<evidence type="ECO:0000313" key="14">
    <source>
        <dbReference type="Proteomes" id="UP001564408"/>
    </source>
</evidence>
<keyword evidence="7" id="KW-0067">ATP-binding</keyword>
<evidence type="ECO:0000313" key="13">
    <source>
        <dbReference type="EMBL" id="MEY6432904.1"/>
    </source>
</evidence>
<comment type="catalytic activity">
    <reaction evidence="1">
        <text>ATP + protein L-histidine = ADP + protein N-phospho-L-histidine.</text>
        <dbReference type="EC" id="2.7.13.3"/>
    </reaction>
</comment>
<dbReference type="PROSITE" id="PS50113">
    <property type="entry name" value="PAC"/>
    <property type="match status" value="2"/>
</dbReference>
<dbReference type="SUPFAM" id="SSF47384">
    <property type="entry name" value="Homodimeric domain of signal transducing histidine kinase"/>
    <property type="match status" value="1"/>
</dbReference>
<evidence type="ECO:0000259" key="10">
    <source>
        <dbReference type="PROSITE" id="PS50109"/>
    </source>
</evidence>
<dbReference type="InterPro" id="IPR013656">
    <property type="entry name" value="PAS_4"/>
</dbReference>
<dbReference type="SUPFAM" id="SSF55781">
    <property type="entry name" value="GAF domain-like"/>
    <property type="match status" value="1"/>
</dbReference>
<evidence type="ECO:0000256" key="1">
    <source>
        <dbReference type="ARBA" id="ARBA00000085"/>
    </source>
</evidence>
<dbReference type="InterPro" id="IPR000014">
    <property type="entry name" value="PAS"/>
</dbReference>
<keyword evidence="4" id="KW-0808">Transferase</keyword>
<keyword evidence="9" id="KW-0175">Coiled coil</keyword>
<dbReference type="InterPro" id="IPR000700">
    <property type="entry name" value="PAS-assoc_C"/>
</dbReference>